<feature type="transmembrane region" description="Helical" evidence="8">
    <location>
        <begin position="249"/>
        <end position="273"/>
    </location>
</feature>
<dbReference type="InterPro" id="IPR038731">
    <property type="entry name" value="RgtA/B/C-like"/>
</dbReference>
<name>S0EVX5_CHTCT</name>
<feature type="transmembrane region" description="Helical" evidence="8">
    <location>
        <begin position="189"/>
        <end position="205"/>
    </location>
</feature>
<organism evidence="10 11">
    <name type="scientific">Chthonomonas calidirosea (strain DSM 23976 / ICMP 18418 / T49)</name>
    <dbReference type="NCBI Taxonomy" id="1303518"/>
    <lineage>
        <taxon>Bacteria</taxon>
        <taxon>Bacillati</taxon>
        <taxon>Armatimonadota</taxon>
        <taxon>Chthonomonadia</taxon>
        <taxon>Chthonomonadales</taxon>
        <taxon>Chthonomonadaceae</taxon>
        <taxon>Chthonomonas</taxon>
    </lineage>
</organism>
<accession>S0EVX5</accession>
<feature type="transmembrane region" description="Helical" evidence="8">
    <location>
        <begin position="351"/>
        <end position="370"/>
    </location>
</feature>
<evidence type="ECO:0000256" key="7">
    <source>
        <dbReference type="ARBA" id="ARBA00023136"/>
    </source>
</evidence>
<keyword evidence="6 8" id="KW-1133">Transmembrane helix</keyword>
<keyword evidence="11" id="KW-1185">Reference proteome</keyword>
<dbReference type="GO" id="GO:0005886">
    <property type="term" value="C:plasma membrane"/>
    <property type="evidence" value="ECO:0007669"/>
    <property type="project" value="UniProtKB-SubCell"/>
</dbReference>
<feature type="transmembrane region" description="Helical" evidence="8">
    <location>
        <begin position="160"/>
        <end position="177"/>
    </location>
</feature>
<feature type="transmembrane region" description="Helical" evidence="8">
    <location>
        <begin position="407"/>
        <end position="429"/>
    </location>
</feature>
<dbReference type="Proteomes" id="UP000014227">
    <property type="component" value="Chromosome I"/>
</dbReference>
<evidence type="ECO:0000313" key="11">
    <source>
        <dbReference type="Proteomes" id="UP000014227"/>
    </source>
</evidence>
<evidence type="ECO:0000313" key="10">
    <source>
        <dbReference type="EMBL" id="CCW34547.1"/>
    </source>
</evidence>
<evidence type="ECO:0000256" key="4">
    <source>
        <dbReference type="ARBA" id="ARBA00022679"/>
    </source>
</evidence>
<dbReference type="PATRIC" id="fig|1303518.3.peg.728"/>
<dbReference type="PANTHER" id="PTHR33908:SF3">
    <property type="entry name" value="UNDECAPRENYL PHOSPHATE-ALPHA-4-AMINO-4-DEOXY-L-ARABINOSE ARABINOSYL TRANSFERASE"/>
    <property type="match status" value="1"/>
</dbReference>
<dbReference type="AlphaFoldDB" id="S0EVX5"/>
<evidence type="ECO:0000256" key="2">
    <source>
        <dbReference type="ARBA" id="ARBA00022475"/>
    </source>
</evidence>
<keyword evidence="4 10" id="KW-0808">Transferase</keyword>
<feature type="transmembrane region" description="Helical" evidence="8">
    <location>
        <begin position="441"/>
        <end position="461"/>
    </location>
</feature>
<dbReference type="InterPro" id="IPR050297">
    <property type="entry name" value="LipidA_mod_glycosyltrf_83"/>
</dbReference>
<dbReference type="HOGENOM" id="CLU_019200_0_1_0"/>
<dbReference type="EMBL" id="HF951689">
    <property type="protein sequence ID" value="CCW34547.1"/>
    <property type="molecule type" value="Genomic_DNA"/>
</dbReference>
<keyword evidence="7 8" id="KW-0472">Membrane</keyword>
<dbReference type="OrthoDB" id="9815691at2"/>
<protein>
    <submittedName>
        <fullName evidence="10">4-amino-4-deoxy-L-arabinose transferase and related glycosyltransferases of PMT family</fullName>
    </submittedName>
</protein>
<feature type="domain" description="Glycosyltransferase RgtA/B/C/D-like" evidence="9">
    <location>
        <begin position="86"/>
        <end position="228"/>
    </location>
</feature>
<evidence type="ECO:0000256" key="5">
    <source>
        <dbReference type="ARBA" id="ARBA00022692"/>
    </source>
</evidence>
<dbReference type="STRING" id="454171.CP488_00431"/>
<evidence type="ECO:0000256" key="8">
    <source>
        <dbReference type="SAM" id="Phobius"/>
    </source>
</evidence>
<sequence>MVHTEISTKAPPHKIGSFPLAEIGLLLFCLLLFFWRLGSVPLFDLDEGLYVACARQMVLHGDWITPRLNSHPPLNPAASTTPFFEKPILIYWLGALSMRLFGLTPFAARLPSALASLLTTLLVWWFAKITFGRRAAALAALTYMLAPLTLLDARQLTTDALLTFWFTTMMLSAYLCLEPPSSITPKTRFGLAMVFWVSLAFSVLTKGAAGALPLFVLAIFLLLKRLTLRIKARGGFRFYLSSQFESPHTLLTAWRCLCPLLGILLCFAIAAPWHYLIWKAGGRDELGHTWFQEYILRQHLGRFRGLDKVHDMPLPTYFVFFLIGFFPWACFAPAAFSIHDLWAPYRRHERFLIVWFWAVFVLFSLASAKLPSYIAPLYPAAAILTGRWFDIGFAYPNASFAKTLRRGAAAAFITTFVLFIVAFLGPHFVPRNAPIAPPIATLARQLTALWMIGALLALLCFRKQAYRLGITALALTTTLMVLLGYTVGYQDAARYVQDPYQQLAKDANKDAILGIPIVYYHIIPRRPSMLFYANYSPYEHKELPLLPWLTKTVPLNKGWVDVITSADTWQHHLQPELQQYKIPVHILKWRGGPPGGWLLLQLHIVASKMGKVREGKGSDSVLTGV</sequence>
<feature type="transmembrane region" description="Helical" evidence="8">
    <location>
        <begin position="106"/>
        <end position="127"/>
    </location>
</feature>
<comment type="subcellular location">
    <subcellularLocation>
        <location evidence="1">Cell membrane</location>
        <topology evidence="1">Multi-pass membrane protein</topology>
    </subcellularLocation>
</comment>
<dbReference type="GO" id="GO:0010041">
    <property type="term" value="P:response to iron(III) ion"/>
    <property type="evidence" value="ECO:0007669"/>
    <property type="project" value="TreeGrafter"/>
</dbReference>
<dbReference type="eggNOG" id="COG1807">
    <property type="taxonomic scope" value="Bacteria"/>
</dbReference>
<keyword evidence="3" id="KW-0328">Glycosyltransferase</keyword>
<proteinExistence type="predicted"/>
<dbReference type="PANTHER" id="PTHR33908">
    <property type="entry name" value="MANNOSYLTRANSFERASE YKCB-RELATED"/>
    <property type="match status" value="1"/>
</dbReference>
<keyword evidence="5 8" id="KW-0812">Transmembrane</keyword>
<reference evidence="11" key="1">
    <citation type="submission" date="2013-03" db="EMBL/GenBank/DDBJ databases">
        <title>Genome sequence of Chthonomonas calidirosea, the first sequenced genome from the Armatimonadetes phylum (formally candidate division OP10).</title>
        <authorList>
            <person name="Lee K.C.Y."/>
            <person name="Morgan X.C."/>
            <person name="Dunfield P.F."/>
            <person name="Tamas I."/>
            <person name="Houghton K.M."/>
            <person name="Vyssotski M."/>
            <person name="Ryan J.L.J."/>
            <person name="Lagutin K."/>
            <person name="McDonald I.R."/>
            <person name="Stott M.B."/>
        </authorList>
    </citation>
    <scope>NUCLEOTIDE SEQUENCE [LARGE SCALE GENOMIC DNA]</scope>
    <source>
        <strain evidence="11">DSM 23976 / ICMP 18418 / T49</strain>
    </source>
</reference>
<feature type="transmembrane region" description="Helical" evidence="8">
    <location>
        <begin position="317"/>
        <end position="339"/>
    </location>
</feature>
<evidence type="ECO:0000256" key="6">
    <source>
        <dbReference type="ARBA" id="ARBA00022989"/>
    </source>
</evidence>
<dbReference type="GO" id="GO:0009103">
    <property type="term" value="P:lipopolysaccharide biosynthetic process"/>
    <property type="evidence" value="ECO:0007669"/>
    <property type="project" value="UniProtKB-ARBA"/>
</dbReference>
<dbReference type="KEGG" id="ccz:CCALI_00722"/>
<dbReference type="GO" id="GO:0016763">
    <property type="term" value="F:pentosyltransferase activity"/>
    <property type="evidence" value="ECO:0007669"/>
    <property type="project" value="TreeGrafter"/>
</dbReference>
<feature type="transmembrane region" description="Helical" evidence="8">
    <location>
        <begin position="20"/>
        <end position="38"/>
    </location>
</feature>
<feature type="transmembrane region" description="Helical" evidence="8">
    <location>
        <begin position="468"/>
        <end position="487"/>
    </location>
</feature>
<gene>
    <name evidence="10" type="ORF">CCALI_00722</name>
</gene>
<evidence type="ECO:0000259" key="9">
    <source>
        <dbReference type="Pfam" id="PF13231"/>
    </source>
</evidence>
<keyword evidence="2" id="KW-1003">Cell membrane</keyword>
<evidence type="ECO:0000256" key="1">
    <source>
        <dbReference type="ARBA" id="ARBA00004651"/>
    </source>
</evidence>
<dbReference type="InParanoid" id="S0EVX5"/>
<evidence type="ECO:0000256" key="3">
    <source>
        <dbReference type="ARBA" id="ARBA00022676"/>
    </source>
</evidence>
<dbReference type="Pfam" id="PF13231">
    <property type="entry name" value="PMT_2"/>
    <property type="match status" value="1"/>
</dbReference>
<feature type="transmembrane region" description="Helical" evidence="8">
    <location>
        <begin position="376"/>
        <end position="395"/>
    </location>
</feature>